<comment type="caution">
    <text evidence="2">The sequence shown here is derived from an EMBL/GenBank/DDBJ whole genome shotgun (WGS) entry which is preliminary data.</text>
</comment>
<reference evidence="2 3" key="1">
    <citation type="submission" date="2013-07" db="EMBL/GenBank/DDBJ databases">
        <authorList>
            <person name="Stoco P.H."/>
            <person name="Wagner G."/>
            <person name="Gerber A."/>
            <person name="Zaha A."/>
            <person name="Thompson C."/>
            <person name="Bartholomeu D.C."/>
            <person name="Luckemeyer D.D."/>
            <person name="Bahia D."/>
            <person name="Loreto E."/>
            <person name="Prestes E.B."/>
            <person name="Lima F.M."/>
            <person name="Rodrigues-Luiz G."/>
            <person name="Vallejo G.A."/>
            <person name="Filho J.F."/>
            <person name="Monteiro K.M."/>
            <person name="Tyler K.M."/>
            <person name="de Almeida L.G."/>
            <person name="Ortiz M.F."/>
            <person name="Siervo M.A."/>
            <person name="de Moraes M.H."/>
            <person name="Cunha O.L."/>
            <person name="Mendonca-Neto R."/>
            <person name="Silva R."/>
            <person name="Teixeira S.M."/>
            <person name="Murta S.M."/>
            <person name="Sincero T.C."/>
            <person name="Mendes T.A."/>
            <person name="Urmenyi T.P."/>
            <person name="Silva V.G."/>
            <person name="da Rocha W.D."/>
            <person name="Andersson B."/>
            <person name="Romanha A.J."/>
            <person name="Steindel M."/>
            <person name="de Vasconcelos A.T."/>
            <person name="Grisard E.C."/>
        </authorList>
    </citation>
    <scope>NUCLEOTIDE SEQUENCE [LARGE SCALE GENOMIC DNA]</scope>
    <source>
        <strain evidence="2 3">SC58</strain>
    </source>
</reference>
<dbReference type="EMBL" id="AUPL01002939">
    <property type="protein sequence ID" value="ESL09340.1"/>
    <property type="molecule type" value="Genomic_DNA"/>
</dbReference>
<dbReference type="OrthoDB" id="272130at2759"/>
<sequence length="958" mass="104222">MLSRVIHDLYYLKRIHSVVLDEKLGRALKAKLSALNLRDSPSPGPAALRRLVECLVYFQLESSPVTVSAIALVREELPQMTGSQLSRTIAACCALDQHDVSVSAVSLLAEALPSMDSVGTMQLIQSLATAGVRHEDTWSLLAEHCIRRMDSFTGRQLYRIIECFYERKVQYPDFYVVAERHICTQPSTYISMEQLSGVIECYRGLGLPVMSLLAASSTRSAEGFDSGLVAVAPTRARRVNRDGAGVVAAGGDAPSNHAVMATFLESALKAMKVADDPQLSDMLQKCEAKQVMHAEIMEAAAMRLRELHTTSPNVSRTTALIRLMMRFQKKEWFTSAAQPLSQLLDECAESAIPVLGHRMLTLADGALKLFPEGVQPTHFYAALVRDLKFGDVAASTDARRLPLLAGVMISLRTYGGHALLEQHMPMISVAAANAPLRVQVELAEMLALLPAARSVFLPDLFHSLSAEKNWVRVLTAREAALLLESLARSRLPFNDLLLVVVEYTRENLGRFDASELVKMLLQCATLGFSDIEFYSTTATHILEKASRSNVHDLCLLMYVFTFVLKGVIRVVQQILPRLRVSASHAVPRDITLVLYSAVKLGITRHTEVTTPFCDRAANIIASFKGEELSSCMTSLHALRLDHEGLLSAAAHVLGAELVHREGIVAEKEQGVRLSDAQIVSIASAIVQLRLSLLRAEWHSPLQRICFACLPTAGPSQTHHIAVTVAALEKAPCQTGQWEKLLQHANAVCQRFPSGAVTAEVLLALHDFITRNGADDGREALVTSPLLVHAQRNVADVMANTEVRDRLRSKGLLALIAGVGVPLSDDDSERVSAHDIPLRESMLLHHKKLRQTAAHGGPKRIKSQALKPTSIKAAAKSKLVKRKEKDENGVSTHSCGGDRPSKEGAAAAPGGASTSIEDGGDDEAMGAGTSVLTSRRAGAKTLSIDRDVESEADVEEFHI</sequence>
<feature type="region of interest" description="Disordered" evidence="1">
    <location>
        <begin position="876"/>
        <end position="958"/>
    </location>
</feature>
<gene>
    <name evidence="2" type="ORF">TRSC58_02939</name>
</gene>
<accession>A0A061J4S7</accession>
<organism evidence="2 3">
    <name type="scientific">Trypanosoma rangeli SC58</name>
    <dbReference type="NCBI Taxonomy" id="429131"/>
    <lineage>
        <taxon>Eukaryota</taxon>
        <taxon>Discoba</taxon>
        <taxon>Euglenozoa</taxon>
        <taxon>Kinetoplastea</taxon>
        <taxon>Metakinetoplastina</taxon>
        <taxon>Trypanosomatida</taxon>
        <taxon>Trypanosomatidae</taxon>
        <taxon>Trypanosoma</taxon>
        <taxon>Herpetosoma</taxon>
    </lineage>
</organism>
<keyword evidence="3" id="KW-1185">Reference proteome</keyword>
<evidence type="ECO:0000313" key="3">
    <source>
        <dbReference type="Proteomes" id="UP000031737"/>
    </source>
</evidence>
<protein>
    <submittedName>
        <fullName evidence="2">Uncharacterized protein</fullName>
    </submittedName>
</protein>
<dbReference type="Proteomes" id="UP000031737">
    <property type="component" value="Unassembled WGS sequence"/>
</dbReference>
<evidence type="ECO:0000313" key="2">
    <source>
        <dbReference type="EMBL" id="ESL09340.1"/>
    </source>
</evidence>
<dbReference type="VEuPathDB" id="TriTrypDB:TRSC58_02939"/>
<feature type="compositionally biased region" description="Basic and acidic residues" evidence="1">
    <location>
        <begin position="942"/>
        <end position="958"/>
    </location>
</feature>
<proteinExistence type="predicted"/>
<dbReference type="AlphaFoldDB" id="A0A061J4S7"/>
<evidence type="ECO:0000256" key="1">
    <source>
        <dbReference type="SAM" id="MobiDB-lite"/>
    </source>
</evidence>
<name>A0A061J4S7_TRYRA</name>